<keyword evidence="1" id="KW-0328">Glycosyltransferase</keyword>
<feature type="compositionally biased region" description="Low complexity" evidence="3">
    <location>
        <begin position="1"/>
        <end position="13"/>
    </location>
</feature>
<dbReference type="AlphaFoldDB" id="A0A8J7M8W4"/>
<dbReference type="Pfam" id="PF13439">
    <property type="entry name" value="Glyco_transf_4"/>
    <property type="match status" value="1"/>
</dbReference>
<evidence type="ECO:0000313" key="6">
    <source>
        <dbReference type="EMBL" id="MBK0400454.1"/>
    </source>
</evidence>
<dbReference type="Gene3D" id="3.40.50.2000">
    <property type="entry name" value="Glycogen Phosphorylase B"/>
    <property type="match status" value="2"/>
</dbReference>
<organism evidence="6 7">
    <name type="scientific">Thermohalobaculum xanthum</name>
    <dbReference type="NCBI Taxonomy" id="2753746"/>
    <lineage>
        <taxon>Bacteria</taxon>
        <taxon>Pseudomonadati</taxon>
        <taxon>Pseudomonadota</taxon>
        <taxon>Alphaproteobacteria</taxon>
        <taxon>Rhodobacterales</taxon>
        <taxon>Paracoccaceae</taxon>
        <taxon>Thermohalobaculum</taxon>
    </lineage>
</organism>
<dbReference type="EMBL" id="JAEHHL010000009">
    <property type="protein sequence ID" value="MBK0400454.1"/>
    <property type="molecule type" value="Genomic_DNA"/>
</dbReference>
<keyword evidence="7" id="KW-1185">Reference proteome</keyword>
<protein>
    <submittedName>
        <fullName evidence="6">Glycosyltransferase</fullName>
    </submittedName>
</protein>
<name>A0A8J7M8W4_9RHOB</name>
<feature type="domain" description="Glycosyl transferase family 1" evidence="4">
    <location>
        <begin position="216"/>
        <end position="380"/>
    </location>
</feature>
<proteinExistence type="predicted"/>
<dbReference type="InterPro" id="IPR001296">
    <property type="entry name" value="Glyco_trans_1"/>
</dbReference>
<feature type="domain" description="Glycosyltransferase subfamily 4-like N-terminal" evidence="5">
    <location>
        <begin position="39"/>
        <end position="194"/>
    </location>
</feature>
<evidence type="ECO:0000256" key="2">
    <source>
        <dbReference type="ARBA" id="ARBA00022679"/>
    </source>
</evidence>
<dbReference type="CDD" id="cd03819">
    <property type="entry name" value="GT4_WavL-like"/>
    <property type="match status" value="1"/>
</dbReference>
<keyword evidence="2" id="KW-0808">Transferase</keyword>
<accession>A0A8J7M8W4</accession>
<evidence type="ECO:0000256" key="1">
    <source>
        <dbReference type="ARBA" id="ARBA00022676"/>
    </source>
</evidence>
<comment type="caution">
    <text evidence="6">The sequence shown here is derived from an EMBL/GenBank/DDBJ whole genome shotgun (WGS) entry which is preliminary data.</text>
</comment>
<dbReference type="GO" id="GO:0016757">
    <property type="term" value="F:glycosyltransferase activity"/>
    <property type="evidence" value="ECO:0007669"/>
    <property type="project" value="UniProtKB-KW"/>
</dbReference>
<dbReference type="PANTHER" id="PTHR12526">
    <property type="entry name" value="GLYCOSYLTRANSFERASE"/>
    <property type="match status" value="1"/>
</dbReference>
<reference evidence="6" key="1">
    <citation type="submission" date="2020-12" db="EMBL/GenBank/DDBJ databases">
        <title>Bacterial taxonomy.</title>
        <authorList>
            <person name="Pan X."/>
        </authorList>
    </citation>
    <scope>NUCLEOTIDE SEQUENCE</scope>
    <source>
        <strain evidence="6">M0105</strain>
    </source>
</reference>
<dbReference type="InterPro" id="IPR028098">
    <property type="entry name" value="Glyco_trans_4-like_N"/>
</dbReference>
<feature type="region of interest" description="Disordered" evidence="3">
    <location>
        <begin position="1"/>
        <end position="24"/>
    </location>
</feature>
<dbReference type="Proteomes" id="UP000655420">
    <property type="component" value="Unassembled WGS sequence"/>
</dbReference>
<sequence>MSASSSNIGSIAGDNRRPDRPATVPHPLTILQVVPRLGIGGVERGTVEIAEGIVQAGGRAIIATEGGQLAQKALRAGAEIVTMNAATKNPLNIWQNAGVLERLIRAEGIDLVHARSRAPAWSAKWAAERCRVPFVTTYHGAYSEGFPLKRFYNAVMARGRPVIAISEFIRDLVIARHRVDPADIVVIPRGADTAVFSEDMVSNERAAALADAWGLLDDTRPIVMLPGRLTRWKGAETLIDAAAILHERRGEPDFLILIVGDDGGSGFELKLRRRIEAAGVGDFVYLTGATSDMAAALKLASVVISASIEPEAFGRVAVEAQAMSRPVIATDHGGARETVVHGETGWLYPPGDAAALAAAIELALSLDPSARAHMGMQAKARIRARYTVASMRRATLSVYERATGRLFSEA</sequence>
<dbReference type="RefSeq" id="WP_200611296.1">
    <property type="nucleotide sequence ID" value="NZ_JAEHHL010000009.1"/>
</dbReference>
<dbReference type="Pfam" id="PF00534">
    <property type="entry name" value="Glycos_transf_1"/>
    <property type="match status" value="1"/>
</dbReference>
<evidence type="ECO:0000313" key="7">
    <source>
        <dbReference type="Proteomes" id="UP000655420"/>
    </source>
</evidence>
<evidence type="ECO:0000259" key="5">
    <source>
        <dbReference type="Pfam" id="PF13439"/>
    </source>
</evidence>
<dbReference type="PANTHER" id="PTHR12526:SF510">
    <property type="entry name" value="D-INOSITOL 3-PHOSPHATE GLYCOSYLTRANSFERASE"/>
    <property type="match status" value="1"/>
</dbReference>
<evidence type="ECO:0000256" key="3">
    <source>
        <dbReference type="SAM" id="MobiDB-lite"/>
    </source>
</evidence>
<evidence type="ECO:0000259" key="4">
    <source>
        <dbReference type="Pfam" id="PF00534"/>
    </source>
</evidence>
<gene>
    <name evidence="6" type="ORF">H0I76_14735</name>
</gene>
<dbReference type="SUPFAM" id="SSF53756">
    <property type="entry name" value="UDP-Glycosyltransferase/glycogen phosphorylase"/>
    <property type="match status" value="1"/>
</dbReference>